<dbReference type="InterPro" id="IPR014729">
    <property type="entry name" value="Rossmann-like_a/b/a_fold"/>
</dbReference>
<evidence type="ECO:0000313" key="3">
    <source>
        <dbReference type="EMBL" id="KAI5070970.1"/>
    </source>
</evidence>
<dbReference type="AlphaFoldDB" id="A0A9D4UNB7"/>
<dbReference type="Gene3D" id="3.40.50.620">
    <property type="entry name" value="HUPs"/>
    <property type="match status" value="1"/>
</dbReference>
<proteinExistence type="predicted"/>
<dbReference type="EMBL" id="JABFUD020000013">
    <property type="protein sequence ID" value="KAI5070970.1"/>
    <property type="molecule type" value="Genomic_DNA"/>
</dbReference>
<dbReference type="OrthoDB" id="1906094at2759"/>
<dbReference type="PANTHER" id="PTHR10211">
    <property type="entry name" value="DEOXYRIBODIPYRIMIDINE PHOTOLYASE"/>
    <property type="match status" value="1"/>
</dbReference>
<sequence length="284" mass="31595">MAPTGKTASRVAMKRPGKEAKVGATKKAKLAEATEEAPEEVCADGEVNVSTEVNAGRVRLLKQAIQQATQGAPVVYWMSRDQHSHDNWALLYAAQQAHQQRYPLCVSFNLVQSFLHAQARHFFFMLHGLRVVQQNLSSIRIPFFLLRGKVEDNIPAFVERCGASILVMDFSPLRIGRAWREAVCRGVPSSVSVFDVDAHNGGGGQLEGFLGFLFHFLDFVPWRTSRRRTTTPAYQVLILKCISNPYSTIDLLEGGTLQPDSEDFKLTSKSALRTAQAAKFLFQL</sequence>
<name>A0A9D4UNB7_ADICA</name>
<dbReference type="PANTHER" id="PTHR10211:SF0">
    <property type="entry name" value="DEOXYRIBODIPYRIMIDINE PHOTO-LYASE"/>
    <property type="match status" value="1"/>
</dbReference>
<evidence type="ECO:0000259" key="2">
    <source>
        <dbReference type="PROSITE" id="PS51645"/>
    </source>
</evidence>
<dbReference type="GO" id="GO:0003904">
    <property type="term" value="F:deoxyribodipyrimidine photo-lyase activity"/>
    <property type="evidence" value="ECO:0007669"/>
    <property type="project" value="TreeGrafter"/>
</dbReference>
<protein>
    <recommendedName>
        <fullName evidence="2">Photolyase/cryptochrome alpha/beta domain-containing protein</fullName>
    </recommendedName>
</protein>
<evidence type="ECO:0000313" key="4">
    <source>
        <dbReference type="Proteomes" id="UP000886520"/>
    </source>
</evidence>
<dbReference type="Proteomes" id="UP000886520">
    <property type="component" value="Chromosome 13"/>
</dbReference>
<dbReference type="InterPro" id="IPR006050">
    <property type="entry name" value="DNA_photolyase_N"/>
</dbReference>
<gene>
    <name evidence="3" type="ORF">GOP47_0013221</name>
</gene>
<dbReference type="Pfam" id="PF00875">
    <property type="entry name" value="DNA_photolyase"/>
    <property type="match status" value="1"/>
</dbReference>
<dbReference type="InterPro" id="IPR036155">
    <property type="entry name" value="Crypto/Photolyase_N_sf"/>
</dbReference>
<reference evidence="3" key="1">
    <citation type="submission" date="2021-01" db="EMBL/GenBank/DDBJ databases">
        <title>Adiantum capillus-veneris genome.</title>
        <authorList>
            <person name="Fang Y."/>
            <person name="Liao Q."/>
        </authorList>
    </citation>
    <scope>NUCLEOTIDE SEQUENCE</scope>
    <source>
        <strain evidence="3">H3</strain>
        <tissue evidence="3">Leaf</tissue>
    </source>
</reference>
<dbReference type="PROSITE" id="PS51645">
    <property type="entry name" value="PHR_CRY_ALPHA_BETA"/>
    <property type="match status" value="1"/>
</dbReference>
<dbReference type="GO" id="GO:0000719">
    <property type="term" value="P:photoreactive repair"/>
    <property type="evidence" value="ECO:0007669"/>
    <property type="project" value="TreeGrafter"/>
</dbReference>
<dbReference type="InterPro" id="IPR052219">
    <property type="entry name" value="Photolyase_Class-2"/>
</dbReference>
<organism evidence="3 4">
    <name type="scientific">Adiantum capillus-veneris</name>
    <name type="common">Maidenhair fern</name>
    <dbReference type="NCBI Taxonomy" id="13818"/>
    <lineage>
        <taxon>Eukaryota</taxon>
        <taxon>Viridiplantae</taxon>
        <taxon>Streptophyta</taxon>
        <taxon>Embryophyta</taxon>
        <taxon>Tracheophyta</taxon>
        <taxon>Polypodiopsida</taxon>
        <taxon>Polypodiidae</taxon>
        <taxon>Polypodiales</taxon>
        <taxon>Pteridineae</taxon>
        <taxon>Pteridaceae</taxon>
        <taxon>Vittarioideae</taxon>
        <taxon>Adiantum</taxon>
    </lineage>
</organism>
<comment type="caution">
    <text evidence="3">The sequence shown here is derived from an EMBL/GenBank/DDBJ whole genome shotgun (WGS) entry which is preliminary data.</text>
</comment>
<accession>A0A9D4UNB7</accession>
<feature type="domain" description="Photolyase/cryptochrome alpha/beta" evidence="2">
    <location>
        <begin position="72"/>
        <end position="204"/>
    </location>
</feature>
<dbReference type="SUPFAM" id="SSF52425">
    <property type="entry name" value="Cryptochrome/photolyase, N-terminal domain"/>
    <property type="match status" value="1"/>
</dbReference>
<evidence type="ECO:0000256" key="1">
    <source>
        <dbReference type="SAM" id="MobiDB-lite"/>
    </source>
</evidence>
<keyword evidence="4" id="KW-1185">Reference proteome</keyword>
<dbReference type="FunFam" id="3.40.50.620:FF:000110">
    <property type="entry name" value="Deoxyribodipyrimidine photolyase"/>
    <property type="match status" value="1"/>
</dbReference>
<feature type="region of interest" description="Disordered" evidence="1">
    <location>
        <begin position="1"/>
        <end position="25"/>
    </location>
</feature>